<evidence type="ECO:0000313" key="7">
    <source>
        <dbReference type="Proteomes" id="UP000235005"/>
    </source>
</evidence>
<dbReference type="PRINTS" id="PR00039">
    <property type="entry name" value="HTHLYSR"/>
</dbReference>
<dbReference type="EMBL" id="PKUS01000048">
    <property type="protein sequence ID" value="PLW66777.1"/>
    <property type="molecule type" value="Genomic_DNA"/>
</dbReference>
<dbReference type="PROSITE" id="PS50931">
    <property type="entry name" value="HTH_LYSR"/>
    <property type="match status" value="1"/>
</dbReference>
<evidence type="ECO:0000256" key="1">
    <source>
        <dbReference type="ARBA" id="ARBA00009437"/>
    </source>
</evidence>
<dbReference type="GO" id="GO:0003700">
    <property type="term" value="F:DNA-binding transcription factor activity"/>
    <property type="evidence" value="ECO:0007669"/>
    <property type="project" value="InterPro"/>
</dbReference>
<sequence length="305" mass="33993">MLSSLKQLRHFEALYRSGSFVVAAREQNISQSTLTKSIKQLENSLGGSLFDRTTRSVHPTQLAQRLIPYAGEILAQADNMEREVGLLQARQLGRIAIGAGPYPMQSLLTRAITIFAQANPEITVSLEAGDQQAMLDKLVNRQLDLIVCDASKYEVSAHIDQMERIPLAQDRVVFVHRADHPLNGRTPKVRELLQYRWAAPSSSPHFLRRMAPRQAAESARGDHPQFRVNSVSACVDLTRTGDVLALVPRSYAMEACSSGEFCWLEADRPIETNDAIHLLKNRSFGPAVNELIEIIRTTARELAAR</sequence>
<dbReference type="InterPro" id="IPR050950">
    <property type="entry name" value="HTH-type_LysR_regulators"/>
</dbReference>
<dbReference type="AlphaFoldDB" id="A0A2N5WX29"/>
<evidence type="ECO:0000256" key="4">
    <source>
        <dbReference type="ARBA" id="ARBA00023163"/>
    </source>
</evidence>
<name>A0A2N5WX29_9GAMM</name>
<accession>A0A2N5WX29</accession>
<dbReference type="PANTHER" id="PTHR30419">
    <property type="entry name" value="HTH-TYPE TRANSCRIPTIONAL REGULATOR YBHD"/>
    <property type="match status" value="1"/>
</dbReference>
<dbReference type="Pfam" id="PF03466">
    <property type="entry name" value="LysR_substrate"/>
    <property type="match status" value="1"/>
</dbReference>
<dbReference type="InterPro" id="IPR036390">
    <property type="entry name" value="WH_DNA-bd_sf"/>
</dbReference>
<dbReference type="Gene3D" id="1.10.10.10">
    <property type="entry name" value="Winged helix-like DNA-binding domain superfamily/Winged helix DNA-binding domain"/>
    <property type="match status" value="1"/>
</dbReference>
<dbReference type="GO" id="GO:0005829">
    <property type="term" value="C:cytosol"/>
    <property type="evidence" value="ECO:0007669"/>
    <property type="project" value="TreeGrafter"/>
</dbReference>
<keyword evidence="2" id="KW-0805">Transcription regulation</keyword>
<dbReference type="Pfam" id="PF00126">
    <property type="entry name" value="HTH_1"/>
    <property type="match status" value="1"/>
</dbReference>
<dbReference type="InterPro" id="IPR005119">
    <property type="entry name" value="LysR_subst-bd"/>
</dbReference>
<gene>
    <name evidence="6" type="ORF">C0039_19955</name>
</gene>
<dbReference type="InterPro" id="IPR000847">
    <property type="entry name" value="LysR_HTH_N"/>
</dbReference>
<evidence type="ECO:0000313" key="6">
    <source>
        <dbReference type="EMBL" id="PLW66777.1"/>
    </source>
</evidence>
<dbReference type="SUPFAM" id="SSF53850">
    <property type="entry name" value="Periplasmic binding protein-like II"/>
    <property type="match status" value="1"/>
</dbReference>
<comment type="similarity">
    <text evidence="1">Belongs to the LysR transcriptional regulatory family.</text>
</comment>
<keyword evidence="4" id="KW-0804">Transcription</keyword>
<dbReference type="CDD" id="cd05466">
    <property type="entry name" value="PBP2_LTTR_substrate"/>
    <property type="match status" value="1"/>
</dbReference>
<feature type="domain" description="HTH lysR-type" evidence="5">
    <location>
        <begin position="1"/>
        <end position="60"/>
    </location>
</feature>
<dbReference type="FunFam" id="1.10.10.10:FF:000001">
    <property type="entry name" value="LysR family transcriptional regulator"/>
    <property type="match status" value="1"/>
</dbReference>
<dbReference type="Gene3D" id="3.40.190.10">
    <property type="entry name" value="Periplasmic binding protein-like II"/>
    <property type="match status" value="2"/>
</dbReference>
<dbReference type="SUPFAM" id="SSF46785">
    <property type="entry name" value="Winged helix' DNA-binding domain"/>
    <property type="match status" value="1"/>
</dbReference>
<evidence type="ECO:0000256" key="3">
    <source>
        <dbReference type="ARBA" id="ARBA00023125"/>
    </source>
</evidence>
<evidence type="ECO:0000259" key="5">
    <source>
        <dbReference type="PROSITE" id="PS50931"/>
    </source>
</evidence>
<evidence type="ECO:0000256" key="2">
    <source>
        <dbReference type="ARBA" id="ARBA00023015"/>
    </source>
</evidence>
<reference evidence="6 7" key="1">
    <citation type="submission" date="2018-01" db="EMBL/GenBank/DDBJ databases">
        <title>The draft genome sequence of Halioglobus lutimaris HF004.</title>
        <authorList>
            <person name="Du Z.-J."/>
            <person name="Shi M.-J."/>
        </authorList>
    </citation>
    <scope>NUCLEOTIDE SEQUENCE [LARGE SCALE GENOMIC DNA]</scope>
    <source>
        <strain evidence="6 7">HF004</strain>
    </source>
</reference>
<comment type="caution">
    <text evidence="6">The sequence shown here is derived from an EMBL/GenBank/DDBJ whole genome shotgun (WGS) entry which is preliminary data.</text>
</comment>
<dbReference type="RefSeq" id="WP_101519103.1">
    <property type="nucleotide sequence ID" value="NZ_PKUS01000048.1"/>
</dbReference>
<dbReference type="Proteomes" id="UP000235005">
    <property type="component" value="Unassembled WGS sequence"/>
</dbReference>
<dbReference type="OrthoDB" id="646694at2"/>
<keyword evidence="3" id="KW-0238">DNA-binding</keyword>
<dbReference type="InterPro" id="IPR036388">
    <property type="entry name" value="WH-like_DNA-bd_sf"/>
</dbReference>
<dbReference type="PANTHER" id="PTHR30419:SF30">
    <property type="entry name" value="LYSR FAMILY TRANSCRIPTIONAL REGULATOR"/>
    <property type="match status" value="1"/>
</dbReference>
<organism evidence="6 7">
    <name type="scientific">Pseudohalioglobus lutimaris</name>
    <dbReference type="NCBI Taxonomy" id="1737061"/>
    <lineage>
        <taxon>Bacteria</taxon>
        <taxon>Pseudomonadati</taxon>
        <taxon>Pseudomonadota</taxon>
        <taxon>Gammaproteobacteria</taxon>
        <taxon>Cellvibrionales</taxon>
        <taxon>Halieaceae</taxon>
        <taxon>Pseudohalioglobus</taxon>
    </lineage>
</organism>
<keyword evidence="7" id="KW-1185">Reference proteome</keyword>
<protein>
    <recommendedName>
        <fullName evidence="5">HTH lysR-type domain-containing protein</fullName>
    </recommendedName>
</protein>
<proteinExistence type="inferred from homology"/>
<dbReference type="GO" id="GO:0003677">
    <property type="term" value="F:DNA binding"/>
    <property type="evidence" value="ECO:0007669"/>
    <property type="project" value="UniProtKB-KW"/>
</dbReference>